<evidence type="ECO:0000313" key="2">
    <source>
        <dbReference type="Proteomes" id="UP000636709"/>
    </source>
</evidence>
<dbReference type="EMBL" id="JACEFO010001681">
    <property type="protein sequence ID" value="KAF8721772.1"/>
    <property type="molecule type" value="Genomic_DNA"/>
</dbReference>
<accession>A0A835CDC9</accession>
<evidence type="ECO:0000313" key="1">
    <source>
        <dbReference type="EMBL" id="KAF8721772.1"/>
    </source>
</evidence>
<dbReference type="OrthoDB" id="690234at2759"/>
<dbReference type="Proteomes" id="UP000636709">
    <property type="component" value="Unassembled WGS sequence"/>
</dbReference>
<protein>
    <submittedName>
        <fullName evidence="1">Uncharacterized protein</fullName>
    </submittedName>
</protein>
<reference evidence="1" key="1">
    <citation type="submission" date="2020-07" db="EMBL/GenBank/DDBJ databases">
        <title>Genome sequence and genetic diversity analysis of an under-domesticated orphan crop, white fonio (Digitaria exilis).</title>
        <authorList>
            <person name="Bennetzen J.L."/>
            <person name="Chen S."/>
            <person name="Ma X."/>
            <person name="Wang X."/>
            <person name="Yssel A.E.J."/>
            <person name="Chaluvadi S.R."/>
            <person name="Johnson M."/>
            <person name="Gangashetty P."/>
            <person name="Hamidou F."/>
            <person name="Sanogo M.D."/>
            <person name="Zwaenepoel A."/>
            <person name="Wallace J."/>
            <person name="Van De Peer Y."/>
            <person name="Van Deynze A."/>
        </authorList>
    </citation>
    <scope>NUCLEOTIDE SEQUENCE</scope>
    <source>
        <tissue evidence="1">Leaves</tissue>
    </source>
</reference>
<gene>
    <name evidence="1" type="ORF">HU200_022951</name>
</gene>
<sequence>MTAFRAAEAVVGTLQNLPPRVAHTAALVVLWTVWKARNAVIFNGVNQPAIAMACALQEHINLWVCRAPRRLNFETLKLWCQTVVDVN</sequence>
<organism evidence="1 2">
    <name type="scientific">Digitaria exilis</name>
    <dbReference type="NCBI Taxonomy" id="1010633"/>
    <lineage>
        <taxon>Eukaryota</taxon>
        <taxon>Viridiplantae</taxon>
        <taxon>Streptophyta</taxon>
        <taxon>Embryophyta</taxon>
        <taxon>Tracheophyta</taxon>
        <taxon>Spermatophyta</taxon>
        <taxon>Magnoliopsida</taxon>
        <taxon>Liliopsida</taxon>
        <taxon>Poales</taxon>
        <taxon>Poaceae</taxon>
        <taxon>PACMAD clade</taxon>
        <taxon>Panicoideae</taxon>
        <taxon>Panicodae</taxon>
        <taxon>Paniceae</taxon>
        <taxon>Anthephorinae</taxon>
        <taxon>Digitaria</taxon>
    </lineage>
</organism>
<keyword evidence="2" id="KW-1185">Reference proteome</keyword>
<name>A0A835CDC9_9POAL</name>
<comment type="caution">
    <text evidence="1">The sequence shown here is derived from an EMBL/GenBank/DDBJ whole genome shotgun (WGS) entry which is preliminary data.</text>
</comment>
<dbReference type="AlphaFoldDB" id="A0A835CDC9"/>
<proteinExistence type="predicted"/>